<sequence length="263" mass="27279">MKQTIAICCVALSGLLAGSCGNKFDFLQDLQMPAGAQLRFIHAAPDVPAFDVYVNERQISGAAVTTTNPTGSVLYSNTTLSVFPASEYSAIPAGTAKLKAVNASGGTVASPLITSDLAVEAGKRYSVFATGLAPSYSLLVVPDELPALSGNNLFARIVNLVPNSTDVTLTYDGKEVITGVAPGKASAFVPIAPPADYKSGLIRTLNFQAKVNGTIPVTTATFANAAPGAQPGGTFTFYVRGVMTTDPKSPTKYAISFGNYLNR</sequence>
<evidence type="ECO:0000313" key="3">
    <source>
        <dbReference type="Proteomes" id="UP000598820"/>
    </source>
</evidence>
<dbReference type="PROSITE" id="PS51257">
    <property type="entry name" value="PROKAR_LIPOPROTEIN"/>
    <property type="match status" value="1"/>
</dbReference>
<dbReference type="Pfam" id="PF14344">
    <property type="entry name" value="DUF4397"/>
    <property type="match status" value="1"/>
</dbReference>
<dbReference type="AlphaFoldDB" id="A0A927ARP9"/>
<evidence type="ECO:0000259" key="1">
    <source>
        <dbReference type="Pfam" id="PF14344"/>
    </source>
</evidence>
<evidence type="ECO:0000313" key="2">
    <source>
        <dbReference type="EMBL" id="MBD2702673.1"/>
    </source>
</evidence>
<dbReference type="RefSeq" id="WP_190888524.1">
    <property type="nucleotide sequence ID" value="NZ_JACWZY010000016.1"/>
</dbReference>
<protein>
    <submittedName>
        <fullName evidence="2">DUF4397 domain-containing protein</fullName>
    </submittedName>
</protein>
<organism evidence="2 3">
    <name type="scientific">Spirosoma profusum</name>
    <dbReference type="NCBI Taxonomy" id="2771354"/>
    <lineage>
        <taxon>Bacteria</taxon>
        <taxon>Pseudomonadati</taxon>
        <taxon>Bacteroidota</taxon>
        <taxon>Cytophagia</taxon>
        <taxon>Cytophagales</taxon>
        <taxon>Cytophagaceae</taxon>
        <taxon>Spirosoma</taxon>
    </lineage>
</organism>
<dbReference type="EMBL" id="JACWZY010000016">
    <property type="protein sequence ID" value="MBD2702673.1"/>
    <property type="molecule type" value="Genomic_DNA"/>
</dbReference>
<name>A0A927ARP9_9BACT</name>
<feature type="domain" description="DUF4397" evidence="1">
    <location>
        <begin position="36"/>
        <end position="169"/>
    </location>
</feature>
<proteinExistence type="predicted"/>
<reference evidence="2" key="1">
    <citation type="submission" date="2020-09" db="EMBL/GenBank/DDBJ databases">
        <authorList>
            <person name="Kim M.K."/>
        </authorList>
    </citation>
    <scope>NUCLEOTIDE SEQUENCE</scope>
    <source>
        <strain evidence="2">BT702</strain>
    </source>
</reference>
<keyword evidence="3" id="KW-1185">Reference proteome</keyword>
<comment type="caution">
    <text evidence="2">The sequence shown here is derived from an EMBL/GenBank/DDBJ whole genome shotgun (WGS) entry which is preliminary data.</text>
</comment>
<dbReference type="Proteomes" id="UP000598820">
    <property type="component" value="Unassembled WGS sequence"/>
</dbReference>
<gene>
    <name evidence="2" type="ORF">IC229_18650</name>
</gene>
<dbReference type="InterPro" id="IPR025510">
    <property type="entry name" value="DUF4397"/>
</dbReference>
<accession>A0A927ARP9</accession>